<accession>A0A336M890</accession>
<evidence type="ECO:0000256" key="2">
    <source>
        <dbReference type="ARBA" id="ARBA00004496"/>
    </source>
</evidence>
<dbReference type="GO" id="GO:0005730">
    <property type="term" value="C:nucleolus"/>
    <property type="evidence" value="ECO:0007669"/>
    <property type="project" value="UniProtKB-SubCell"/>
</dbReference>
<feature type="compositionally biased region" description="Basic and acidic residues" evidence="23">
    <location>
        <begin position="482"/>
        <end position="492"/>
    </location>
</feature>
<evidence type="ECO:0000256" key="19">
    <source>
        <dbReference type="ARBA" id="ARBA00057179"/>
    </source>
</evidence>
<dbReference type="FunFam" id="3.40.50.150:FF:000066">
    <property type="entry name" value="Trimethylguanosine synthase 1"/>
    <property type="match status" value="1"/>
</dbReference>
<dbReference type="GO" id="GO:0005737">
    <property type="term" value="C:cytoplasm"/>
    <property type="evidence" value="ECO:0007669"/>
    <property type="project" value="UniProtKB-SubCell"/>
</dbReference>
<feature type="compositionally biased region" description="Acidic residues" evidence="23">
    <location>
        <begin position="493"/>
        <end position="502"/>
    </location>
</feature>
<evidence type="ECO:0000256" key="11">
    <source>
        <dbReference type="ARBA" id="ARBA00023163"/>
    </source>
</evidence>
<dbReference type="EMBL" id="UFQT01000542">
    <property type="protein sequence ID" value="SSX25099.1"/>
    <property type="molecule type" value="Genomic_DNA"/>
</dbReference>
<sequence>MNPDANWEPLAEVILTYPQSESQVRIFCLCSRVFIKNYYDIYASTLDRDAGTENTEEISEEGDDQFIEQQQGFVKTAVRVTEKWKNVTDKVNDEDANSCYFSASASHTDNYCSTDEHELHAIPTQTTLHSSDSGADISEQNYTEKREMFKETVANLHQNKLIEEHILYHERNNSLPEVFAIDSEQNLAWEAFWSKNGESLIWSSWIEKYSDYINPEYMKQMEQEKCETVACDNEVAAVNTSTTSASVDPEIVISVSSPFPATNEGWNPLSPNSNAEDPWLSHRITDTENLLSPRCDSVTSSIPLTIGTTDSMTNVTRMTIDENYDDFCSSKVTSESSNDVSSSISSDDSNSNQYPPTAEMRCDSAEGLLEDDQAMDVDQHWQVLWQKHFQEQYAMHYKKYIEAHKFFNENQMSSSLKSESGFNQSRLRHHKTLHPHNLGQTKNRIIRKRRTGVRKMLHHSENLSGLVSEMCIEAEEGSSNEKNNKNQDSKENENDDHEETFECPDLAAFGLPTSFGKKSETLKNNDKNEEDEDSDPNDRSVTVKRAHENDDEVSHQERIRSAFELMGYAFGPTENVPLNLKGEVTYKKKHIRLHNRMLKMKHQKPKHLYFDDDGNEISSVKGTEKLEQESATLIHTSSDDDSHKAIPPQTTRLPSSVLLQGGNNITKFSDPSSSLELQDLNASLEIEEYDSIGIDVTEDKLLQEQSEIAVVANKREKKKKRKTKFATILPPEIINDKSLLKYWYKRFSLFSKFDQGIKLDKESWFSVTPEKVAIHTAERMKCDIIVDAFCGCGGNSIQFAMTCKKVIAIDIDPKKIEMAKHNATVYGVSDKIEFIIGDFLSLADSIKADNVFLSPPWGGPQYMKDEIYDVEKSLIPVSGSQLVEKSRVISQNIAIFLPRNSNTQQLALYAGPGNSVEIEQNFLDRKLIALTAYYGDLINNP</sequence>
<comment type="function">
    <text evidence="19">Catalyzes the 2 serial methylation steps for the conversion of the 7-monomethylguanosine (m(7)G) caps of snRNAs and snoRNAs to a 2,2,7-trimethylguanosine (m(2,2,7)G) cap structure. The enzyme is specific for guanine, and N7 methylation must precede N2 methylation. Hypermethylation of the m7G cap of U snRNAs leads to their concentration in nuclear foci, their colocalization with coilin and the formation of canonical Cajal bodies (CBs). Plays a role in transcriptional regulation.</text>
</comment>
<keyword evidence="10" id="KW-0805">Transcription regulation</keyword>
<keyword evidence="11" id="KW-0804">Transcription</keyword>
<name>A0A336M890_CULSO</name>
<dbReference type="PANTHER" id="PTHR14741:SF32">
    <property type="entry name" value="TRIMETHYLGUANOSINE SYNTHASE"/>
    <property type="match status" value="1"/>
</dbReference>
<dbReference type="InterPro" id="IPR029063">
    <property type="entry name" value="SAM-dependent_MTases_sf"/>
</dbReference>
<evidence type="ECO:0000256" key="6">
    <source>
        <dbReference type="ARBA" id="ARBA00022553"/>
    </source>
</evidence>
<evidence type="ECO:0000256" key="23">
    <source>
        <dbReference type="SAM" id="MobiDB-lite"/>
    </source>
</evidence>
<evidence type="ECO:0000256" key="16">
    <source>
        <dbReference type="ARBA" id="ARBA00048763"/>
    </source>
</evidence>
<dbReference type="Pfam" id="PF09445">
    <property type="entry name" value="Methyltransf_15"/>
    <property type="match status" value="1"/>
</dbReference>
<dbReference type="AlphaFoldDB" id="A0A336M890"/>
<dbReference type="Gene3D" id="3.40.50.150">
    <property type="entry name" value="Vaccinia Virus protein VP39"/>
    <property type="match status" value="1"/>
</dbReference>
<feature type="compositionally biased region" description="Basic and acidic residues" evidence="23">
    <location>
        <begin position="545"/>
        <end position="556"/>
    </location>
</feature>
<evidence type="ECO:0000256" key="22">
    <source>
        <dbReference type="ARBA" id="ARBA00081504"/>
    </source>
</evidence>
<protein>
    <recommendedName>
        <fullName evidence="4">Trimethylguanosine synthase</fullName>
    </recommendedName>
    <alternativeName>
        <fullName evidence="18">Cap-specific guanine-N(2) methyltransferase</fullName>
    </alternativeName>
    <alternativeName>
        <fullName evidence="21">Nuclear receptor coactivator 6-interacting protein</fullName>
    </alternativeName>
    <alternativeName>
        <fullName evidence="22">PRIP-interacting protein with methyltransferase motif</fullName>
    </alternativeName>
</protein>
<comment type="similarity">
    <text evidence="13">Belongs to the methyltransferase superfamily. Trimethylguanosine synthase family.</text>
</comment>
<evidence type="ECO:0000313" key="24">
    <source>
        <dbReference type="EMBL" id="SSX25099.1"/>
    </source>
</evidence>
<evidence type="ECO:0000256" key="7">
    <source>
        <dbReference type="ARBA" id="ARBA00022603"/>
    </source>
</evidence>
<evidence type="ECO:0000256" key="14">
    <source>
        <dbReference type="ARBA" id="ARBA00047418"/>
    </source>
</evidence>
<keyword evidence="12" id="KW-0539">Nucleus</keyword>
<reference evidence="24" key="1">
    <citation type="submission" date="2018-07" db="EMBL/GenBank/DDBJ databases">
        <authorList>
            <person name="Quirk P.G."/>
            <person name="Krulwich T.A."/>
        </authorList>
    </citation>
    <scope>NUCLEOTIDE SEQUENCE</scope>
</reference>
<dbReference type="InterPro" id="IPR019012">
    <property type="entry name" value="RNA_cap_Gua-N2-MeTrfase"/>
</dbReference>
<keyword evidence="5" id="KW-0963">Cytoplasm</keyword>
<organism evidence="24">
    <name type="scientific">Culicoides sonorensis</name>
    <name type="common">Biting midge</name>
    <dbReference type="NCBI Taxonomy" id="179676"/>
    <lineage>
        <taxon>Eukaryota</taxon>
        <taxon>Metazoa</taxon>
        <taxon>Ecdysozoa</taxon>
        <taxon>Arthropoda</taxon>
        <taxon>Hexapoda</taxon>
        <taxon>Insecta</taxon>
        <taxon>Pterygota</taxon>
        <taxon>Neoptera</taxon>
        <taxon>Endopterygota</taxon>
        <taxon>Diptera</taxon>
        <taxon>Nematocera</taxon>
        <taxon>Chironomoidea</taxon>
        <taxon>Ceratopogonidae</taxon>
        <taxon>Ceratopogoninae</taxon>
        <taxon>Culicoides</taxon>
        <taxon>Monoculicoides</taxon>
    </lineage>
</organism>
<feature type="compositionally biased region" description="Basic and acidic residues" evidence="23">
    <location>
        <begin position="517"/>
        <end position="527"/>
    </location>
</feature>
<keyword evidence="7" id="KW-0489">Methyltransferase</keyword>
<comment type="subcellular location">
    <subcellularLocation>
        <location evidence="2">Cytoplasm</location>
    </subcellularLocation>
    <subcellularLocation>
        <location evidence="1">Nucleus</location>
        <location evidence="1">Cajal body</location>
    </subcellularLocation>
    <subcellularLocation>
        <location evidence="3">Nucleus</location>
        <location evidence="3">Nucleolus</location>
    </subcellularLocation>
</comment>
<comment type="catalytic activity">
    <reaction evidence="17">
        <text>a 5'-end (N(7)-methyl 5'-triphosphoguanosine)-ribonucleoside in snRNA + S-adenosyl-L-methionine = a 5'-end (N(2),N(7)-dimethyl 5'-triphosphoguanosine)-ribonucleoside in snRNA + S-adenosyl-L-homocysteine + H(+)</text>
        <dbReference type="Rhea" id="RHEA:78471"/>
        <dbReference type="Rhea" id="RHEA-COMP:19085"/>
        <dbReference type="Rhea" id="RHEA-COMP:19087"/>
        <dbReference type="ChEBI" id="CHEBI:15378"/>
        <dbReference type="ChEBI" id="CHEBI:57856"/>
        <dbReference type="ChEBI" id="CHEBI:59789"/>
        <dbReference type="ChEBI" id="CHEBI:156461"/>
        <dbReference type="ChEBI" id="CHEBI:172880"/>
    </reaction>
    <physiologicalReaction direction="left-to-right" evidence="17">
        <dbReference type="Rhea" id="RHEA:78472"/>
    </physiologicalReaction>
</comment>
<feature type="region of interest" description="Disordered" evidence="23">
    <location>
        <begin position="475"/>
        <end position="556"/>
    </location>
</feature>
<evidence type="ECO:0000256" key="13">
    <source>
        <dbReference type="ARBA" id="ARBA00025783"/>
    </source>
</evidence>
<dbReference type="SUPFAM" id="SSF53335">
    <property type="entry name" value="S-adenosyl-L-methionine-dependent methyltransferases"/>
    <property type="match status" value="1"/>
</dbReference>
<evidence type="ECO:0000256" key="18">
    <source>
        <dbReference type="ARBA" id="ARBA00049790"/>
    </source>
</evidence>
<gene>
    <name evidence="24" type="primary">CSON011934</name>
</gene>
<dbReference type="PANTHER" id="PTHR14741">
    <property type="entry name" value="S-ADENOSYLMETHIONINE-DEPENDENT METHYLTRANSFERASE RELATED"/>
    <property type="match status" value="1"/>
</dbReference>
<comment type="catalytic activity">
    <reaction evidence="15">
        <text>a 5'-end (N(7)-methyl 5'-triphosphoguanosine)-ribonucleoside in snoRNA + S-adenosyl-L-methionine = a 5'-end (N(2),N(7)-dimethyl 5'-triphosphoguanosine)-ribonucleoside in snoRNA + S-adenosyl-L-homocysteine + H(+)</text>
        <dbReference type="Rhea" id="RHEA:78475"/>
        <dbReference type="Rhea" id="RHEA-COMP:19086"/>
        <dbReference type="Rhea" id="RHEA-COMP:19088"/>
        <dbReference type="ChEBI" id="CHEBI:15378"/>
        <dbReference type="ChEBI" id="CHEBI:57856"/>
        <dbReference type="ChEBI" id="CHEBI:59789"/>
        <dbReference type="ChEBI" id="CHEBI:156461"/>
        <dbReference type="ChEBI" id="CHEBI:172880"/>
    </reaction>
    <physiologicalReaction direction="left-to-right" evidence="15">
        <dbReference type="Rhea" id="RHEA:78476"/>
    </physiologicalReaction>
</comment>
<evidence type="ECO:0000256" key="5">
    <source>
        <dbReference type="ARBA" id="ARBA00022490"/>
    </source>
</evidence>
<comment type="catalytic activity">
    <reaction evidence="16">
        <text>a 5'-end (N(2),N(7)-dimethyl 5'-triphosphoguanosine)-ribonucleoside in snRNA + S-adenosyl-L-methionine = a 5'-end (N(2),N(2),N(7)-trimethyl 5'-triphosphoguanosine)-ribonucleoside in snRNA + S-adenosyl-L-homocysteine + H(+)</text>
        <dbReference type="Rhea" id="RHEA:78479"/>
        <dbReference type="Rhea" id="RHEA-COMP:19087"/>
        <dbReference type="Rhea" id="RHEA-COMP:19089"/>
        <dbReference type="ChEBI" id="CHEBI:15378"/>
        <dbReference type="ChEBI" id="CHEBI:57856"/>
        <dbReference type="ChEBI" id="CHEBI:59789"/>
        <dbReference type="ChEBI" id="CHEBI:167623"/>
        <dbReference type="ChEBI" id="CHEBI:172880"/>
    </reaction>
    <physiologicalReaction direction="left-to-right" evidence="16">
        <dbReference type="Rhea" id="RHEA:78480"/>
    </physiologicalReaction>
</comment>
<evidence type="ECO:0000256" key="3">
    <source>
        <dbReference type="ARBA" id="ARBA00004604"/>
    </source>
</evidence>
<feature type="region of interest" description="Disordered" evidence="23">
    <location>
        <begin position="331"/>
        <end position="358"/>
    </location>
</feature>
<dbReference type="GO" id="GO:0015030">
    <property type="term" value="C:Cajal body"/>
    <property type="evidence" value="ECO:0007669"/>
    <property type="project" value="UniProtKB-SubCell"/>
</dbReference>
<evidence type="ECO:0000256" key="17">
    <source>
        <dbReference type="ARBA" id="ARBA00049075"/>
    </source>
</evidence>
<feature type="compositionally biased region" description="Low complexity" evidence="23">
    <location>
        <begin position="331"/>
        <end position="352"/>
    </location>
</feature>
<comment type="subunit">
    <text evidence="20">May form homooligomers. Interacts with CREBBP/CBP, EED/WAIT1, EP300/P300, NCOA6/PRIP, PPARBP/PBP and SMN.</text>
</comment>
<dbReference type="VEuPathDB" id="VectorBase:CSON011934"/>
<evidence type="ECO:0000256" key="8">
    <source>
        <dbReference type="ARBA" id="ARBA00022679"/>
    </source>
</evidence>
<evidence type="ECO:0000256" key="15">
    <source>
        <dbReference type="ARBA" id="ARBA00048740"/>
    </source>
</evidence>
<keyword evidence="9" id="KW-0949">S-adenosyl-L-methionine</keyword>
<evidence type="ECO:0000256" key="10">
    <source>
        <dbReference type="ARBA" id="ARBA00023015"/>
    </source>
</evidence>
<proteinExistence type="inferred from homology"/>
<evidence type="ECO:0000256" key="12">
    <source>
        <dbReference type="ARBA" id="ARBA00023242"/>
    </source>
</evidence>
<evidence type="ECO:0000256" key="21">
    <source>
        <dbReference type="ARBA" id="ARBA00079339"/>
    </source>
</evidence>
<dbReference type="OMA" id="NYCSTDE"/>
<dbReference type="GO" id="GO:0071164">
    <property type="term" value="F:RNA cap trimethylguanosine synthase activity"/>
    <property type="evidence" value="ECO:0007669"/>
    <property type="project" value="TreeGrafter"/>
</dbReference>
<keyword evidence="8" id="KW-0808">Transferase</keyword>
<evidence type="ECO:0000256" key="4">
    <source>
        <dbReference type="ARBA" id="ARBA00018517"/>
    </source>
</evidence>
<dbReference type="CDD" id="cd02440">
    <property type="entry name" value="AdoMet_MTases"/>
    <property type="match status" value="1"/>
</dbReference>
<comment type="catalytic activity">
    <reaction evidence="14">
        <text>a 5'-end (N(2),N(7)-dimethyl 5'-triphosphoguanosine)-ribonucleoside in snoRNA + S-adenosyl-L-methionine = a 5'-end (N(2),N(2),N(7)-trimethyl 5'-triphosphoguanosine)-ribonucleoside in snoRNA + S-adenosyl-L-homocysteine + H(+)</text>
        <dbReference type="Rhea" id="RHEA:78507"/>
        <dbReference type="Rhea" id="RHEA-COMP:19088"/>
        <dbReference type="Rhea" id="RHEA-COMP:19090"/>
        <dbReference type="ChEBI" id="CHEBI:15378"/>
        <dbReference type="ChEBI" id="CHEBI:57856"/>
        <dbReference type="ChEBI" id="CHEBI:59789"/>
        <dbReference type="ChEBI" id="CHEBI:167623"/>
        <dbReference type="ChEBI" id="CHEBI:172880"/>
    </reaction>
    <physiologicalReaction direction="left-to-right" evidence="14">
        <dbReference type="Rhea" id="RHEA:78508"/>
    </physiologicalReaction>
</comment>
<evidence type="ECO:0000256" key="1">
    <source>
        <dbReference type="ARBA" id="ARBA00004408"/>
    </source>
</evidence>
<evidence type="ECO:0000256" key="9">
    <source>
        <dbReference type="ARBA" id="ARBA00022691"/>
    </source>
</evidence>
<evidence type="ECO:0000256" key="20">
    <source>
        <dbReference type="ARBA" id="ARBA00064494"/>
    </source>
</evidence>
<keyword evidence="6" id="KW-0597">Phosphoprotein</keyword>